<gene>
    <name evidence="1" type="ORF">I4F81_003064</name>
</gene>
<evidence type="ECO:0000313" key="1">
    <source>
        <dbReference type="EMBL" id="KAK1860475.1"/>
    </source>
</evidence>
<protein>
    <submittedName>
        <fullName evidence="1">Uncharacterized protein</fullName>
    </submittedName>
</protein>
<accession>A0ACC3BR48</accession>
<comment type="caution">
    <text evidence="1">The sequence shown here is derived from an EMBL/GenBank/DDBJ whole genome shotgun (WGS) entry which is preliminary data.</text>
</comment>
<keyword evidence="2" id="KW-1185">Reference proteome</keyword>
<evidence type="ECO:0000313" key="2">
    <source>
        <dbReference type="Proteomes" id="UP000798662"/>
    </source>
</evidence>
<dbReference type="Proteomes" id="UP000798662">
    <property type="component" value="Chromosome 1"/>
</dbReference>
<reference evidence="1" key="1">
    <citation type="submission" date="2019-11" db="EMBL/GenBank/DDBJ databases">
        <title>Nori genome reveals adaptations in red seaweeds to the harsh intertidal environment.</title>
        <authorList>
            <person name="Wang D."/>
            <person name="Mao Y."/>
        </authorList>
    </citation>
    <scope>NUCLEOTIDE SEQUENCE</scope>
    <source>
        <tissue evidence="1">Gametophyte</tissue>
    </source>
</reference>
<name>A0ACC3BR48_PYRYE</name>
<proteinExistence type="predicted"/>
<sequence length="295" mass="31464">MSKVSRARKLSWSEQPRHQRQLPSCFASPRVFIGETATPPLDYAALFRTGDTTSRRSRLGTAPRRRRAPLVTGSSQSWSRGRAAAAPLFFRRPLPQPSPRPPPPPPPPAPTMVVHALVVMNTTGAARLTKFYTPVPPAAQQAFVRAAHALIARRPDGVTAGSLAGAAASVAGGPPLAGADEGLRLIYRQYATLFFVAAVDETESPLGILDLLQVLVETLDKCFENVCELDLIFHMDKVHYVVDEIIVGGLVMETNMADILSALQASKREMLASAGGGSGLAAGVASTFGGNYINK</sequence>
<dbReference type="EMBL" id="CM020618">
    <property type="protein sequence ID" value="KAK1860475.1"/>
    <property type="molecule type" value="Genomic_DNA"/>
</dbReference>
<organism evidence="1 2">
    <name type="scientific">Pyropia yezoensis</name>
    <name type="common">Susabi-nori</name>
    <name type="synonym">Porphyra yezoensis</name>
    <dbReference type="NCBI Taxonomy" id="2788"/>
    <lineage>
        <taxon>Eukaryota</taxon>
        <taxon>Rhodophyta</taxon>
        <taxon>Bangiophyceae</taxon>
        <taxon>Bangiales</taxon>
        <taxon>Bangiaceae</taxon>
        <taxon>Pyropia</taxon>
    </lineage>
</organism>